<dbReference type="InterPro" id="IPR053860">
    <property type="entry name" value="DUF6932"/>
</dbReference>
<gene>
    <name evidence="1" type="ORF">ACFQZ6_16265</name>
</gene>
<dbReference type="Proteomes" id="UP001597023">
    <property type="component" value="Unassembled WGS sequence"/>
</dbReference>
<proteinExistence type="predicted"/>
<name>A0ABW2WCF6_9ACTN</name>
<comment type="caution">
    <text evidence="1">The sequence shown here is derived from an EMBL/GenBank/DDBJ whole genome shotgun (WGS) entry which is preliminary data.</text>
</comment>
<evidence type="ECO:0000313" key="1">
    <source>
        <dbReference type="EMBL" id="MFD0315753.1"/>
    </source>
</evidence>
<dbReference type="EMBL" id="JBHTEB010000001">
    <property type="protein sequence ID" value="MFD0315753.1"/>
    <property type="molecule type" value="Genomic_DNA"/>
</dbReference>
<sequence length="175" mass="19621">MLPAFTSNGFLPQGRYSISLSEAEEILVTAEEFRASATRHALWDGLHDYLDRFLTLEDVYADLLDGLTLVHRLWLGGSYVSTKLNPRNIDVALLIDTRAEFAVRGKPGSKWLTTAFKSRSSMRDKFGVSPVRIGYRPVVHVFRPERMTSQDRTCFTEAPSEASAAPARGCLEVRL</sequence>
<dbReference type="Pfam" id="PF22014">
    <property type="entry name" value="DUF6932"/>
    <property type="match status" value="1"/>
</dbReference>
<accession>A0ABW2WCF6</accession>
<keyword evidence="2" id="KW-1185">Reference proteome</keyword>
<organism evidence="1 2">
    <name type="scientific">Streptomyces flavalbus</name>
    <dbReference type="NCBI Taxonomy" id="2665155"/>
    <lineage>
        <taxon>Bacteria</taxon>
        <taxon>Bacillati</taxon>
        <taxon>Actinomycetota</taxon>
        <taxon>Actinomycetes</taxon>
        <taxon>Kitasatosporales</taxon>
        <taxon>Streptomycetaceae</taxon>
        <taxon>Streptomyces</taxon>
    </lineage>
</organism>
<evidence type="ECO:0000313" key="2">
    <source>
        <dbReference type="Proteomes" id="UP001597023"/>
    </source>
</evidence>
<protein>
    <submittedName>
        <fullName evidence="1">DUF6932 family protein</fullName>
    </submittedName>
</protein>
<dbReference type="RefSeq" id="WP_381609374.1">
    <property type="nucleotide sequence ID" value="NZ_JBHTEB010000001.1"/>
</dbReference>
<reference evidence="2" key="1">
    <citation type="journal article" date="2019" name="Int. J. Syst. Evol. Microbiol.">
        <title>The Global Catalogue of Microorganisms (GCM) 10K type strain sequencing project: providing services to taxonomists for standard genome sequencing and annotation.</title>
        <authorList>
            <consortium name="The Broad Institute Genomics Platform"/>
            <consortium name="The Broad Institute Genome Sequencing Center for Infectious Disease"/>
            <person name="Wu L."/>
            <person name="Ma J."/>
        </authorList>
    </citation>
    <scope>NUCLEOTIDE SEQUENCE [LARGE SCALE GENOMIC DNA]</scope>
    <source>
        <strain evidence="2">CGMCC 4.7400</strain>
    </source>
</reference>